<feature type="region of interest" description="Disordered" evidence="1">
    <location>
        <begin position="25"/>
        <end position="95"/>
    </location>
</feature>
<protein>
    <submittedName>
        <fullName evidence="2">Uncharacterized protein</fullName>
    </submittedName>
</protein>
<evidence type="ECO:0000313" key="2">
    <source>
        <dbReference type="EMBL" id="KAG5528200.1"/>
    </source>
</evidence>
<dbReference type="Proteomes" id="UP000823749">
    <property type="component" value="Chromosome 10"/>
</dbReference>
<organism evidence="2 3">
    <name type="scientific">Rhododendron griersonianum</name>
    <dbReference type="NCBI Taxonomy" id="479676"/>
    <lineage>
        <taxon>Eukaryota</taxon>
        <taxon>Viridiplantae</taxon>
        <taxon>Streptophyta</taxon>
        <taxon>Embryophyta</taxon>
        <taxon>Tracheophyta</taxon>
        <taxon>Spermatophyta</taxon>
        <taxon>Magnoliopsida</taxon>
        <taxon>eudicotyledons</taxon>
        <taxon>Gunneridae</taxon>
        <taxon>Pentapetalae</taxon>
        <taxon>asterids</taxon>
        <taxon>Ericales</taxon>
        <taxon>Ericaceae</taxon>
        <taxon>Ericoideae</taxon>
        <taxon>Rhodoreae</taxon>
        <taxon>Rhododendron</taxon>
    </lineage>
</organism>
<name>A0AAV6IJZ9_9ERIC</name>
<keyword evidence="3" id="KW-1185">Reference proteome</keyword>
<dbReference type="EMBL" id="JACTNZ010000010">
    <property type="protein sequence ID" value="KAG5528200.1"/>
    <property type="molecule type" value="Genomic_DNA"/>
</dbReference>
<evidence type="ECO:0000256" key="1">
    <source>
        <dbReference type="SAM" id="MobiDB-lite"/>
    </source>
</evidence>
<feature type="compositionally biased region" description="Low complexity" evidence="1">
    <location>
        <begin position="83"/>
        <end position="95"/>
    </location>
</feature>
<feature type="region of interest" description="Disordered" evidence="1">
    <location>
        <begin position="118"/>
        <end position="157"/>
    </location>
</feature>
<evidence type="ECO:0000313" key="3">
    <source>
        <dbReference type="Proteomes" id="UP000823749"/>
    </source>
</evidence>
<reference evidence="2" key="1">
    <citation type="submission" date="2020-08" db="EMBL/GenBank/DDBJ databases">
        <title>Plant Genome Project.</title>
        <authorList>
            <person name="Zhang R.-G."/>
        </authorList>
    </citation>
    <scope>NUCLEOTIDE SEQUENCE</scope>
    <source>
        <strain evidence="2">WSP0</strain>
        <tissue evidence="2">Leaf</tissue>
    </source>
</reference>
<sequence>MGSGCTAKSVDEGLTNAFSKSLNLKRKSDYSSDEEDGGKRVKRITSGDIGDSDQDRGFSVLGSTRPLVSASRARGRRGRGSRGRNTGRGLSRSGGIYTLSGGEELFEVSVGVYHGDQFGGGPVDSMGGSAVSMEMSATEEGTDRALVAGPEQPRVQW</sequence>
<comment type="caution">
    <text evidence="2">The sequence shown here is derived from an EMBL/GenBank/DDBJ whole genome shotgun (WGS) entry which is preliminary data.</text>
</comment>
<dbReference type="AlphaFoldDB" id="A0AAV6IJZ9"/>
<feature type="compositionally biased region" description="Basic residues" evidence="1">
    <location>
        <begin position="73"/>
        <end position="82"/>
    </location>
</feature>
<accession>A0AAV6IJZ9</accession>
<gene>
    <name evidence="2" type="ORF">RHGRI_028964</name>
</gene>
<proteinExistence type="predicted"/>